<accession>A0A9Q9SS87</accession>
<name>A0A9Q9SS87_MOOP1</name>
<protein>
    <submittedName>
        <fullName evidence="2">Uncharacterized protein</fullName>
    </submittedName>
</protein>
<dbReference type="Proteomes" id="UP000176944">
    <property type="component" value="Chromosome"/>
</dbReference>
<evidence type="ECO:0000313" key="2">
    <source>
        <dbReference type="EMBL" id="WAN68668.1"/>
    </source>
</evidence>
<sequence length="73" mass="8322">MQKYFYDRVYVNSCPLFPVPCSLFPTSARSLLLKRTAWVAWESQSPTLNLAEKVRQKKDRTPNTQDAIALSGS</sequence>
<proteinExistence type="predicted"/>
<reference evidence="2" key="1">
    <citation type="journal article" date="2017" name="Proc. Natl. Acad. Sci. U.S.A.">
        <title>Comparative genomics uncovers the prolific and distinctive metabolic potential of the cyanobacterial genus Moorea.</title>
        <authorList>
            <person name="Leao T."/>
            <person name="Castelao G."/>
            <person name="Korobeynikov A."/>
            <person name="Monroe E.A."/>
            <person name="Podell S."/>
            <person name="Glukhov E."/>
            <person name="Allen E.E."/>
            <person name="Gerwick W.H."/>
            <person name="Gerwick L."/>
        </authorList>
    </citation>
    <scope>NUCLEOTIDE SEQUENCE</scope>
    <source>
        <strain evidence="2">JHB</strain>
    </source>
</reference>
<gene>
    <name evidence="2" type="ORF">BJP36_40580</name>
</gene>
<evidence type="ECO:0000256" key="1">
    <source>
        <dbReference type="SAM" id="MobiDB-lite"/>
    </source>
</evidence>
<dbReference type="EMBL" id="CP017708">
    <property type="protein sequence ID" value="WAN68668.1"/>
    <property type="molecule type" value="Genomic_DNA"/>
</dbReference>
<feature type="compositionally biased region" description="Polar residues" evidence="1">
    <location>
        <begin position="62"/>
        <end position="73"/>
    </location>
</feature>
<feature type="region of interest" description="Disordered" evidence="1">
    <location>
        <begin position="54"/>
        <end position="73"/>
    </location>
</feature>
<reference evidence="2" key="2">
    <citation type="submission" date="2022-10" db="EMBL/GenBank/DDBJ databases">
        <authorList>
            <person name="Ngo T.-E."/>
        </authorList>
    </citation>
    <scope>NUCLEOTIDE SEQUENCE</scope>
    <source>
        <strain evidence="2">JHB</strain>
    </source>
</reference>
<dbReference type="AlphaFoldDB" id="A0A9Q9SS87"/>
<organism evidence="2">
    <name type="scientific">Moorena producens (strain JHB)</name>
    <dbReference type="NCBI Taxonomy" id="1454205"/>
    <lineage>
        <taxon>Bacteria</taxon>
        <taxon>Bacillati</taxon>
        <taxon>Cyanobacteriota</taxon>
        <taxon>Cyanophyceae</taxon>
        <taxon>Coleofasciculales</taxon>
        <taxon>Coleofasciculaceae</taxon>
        <taxon>Moorena</taxon>
    </lineage>
</organism>